<evidence type="ECO:0000256" key="3">
    <source>
        <dbReference type="ARBA" id="ARBA00023163"/>
    </source>
</evidence>
<dbReference type="GO" id="GO:0003700">
    <property type="term" value="F:DNA-binding transcription factor activity"/>
    <property type="evidence" value="ECO:0007669"/>
    <property type="project" value="TreeGrafter"/>
</dbReference>
<dbReference type="PANTHER" id="PTHR30055">
    <property type="entry name" value="HTH-TYPE TRANSCRIPTIONAL REGULATOR RUTR"/>
    <property type="match status" value="1"/>
</dbReference>
<dbReference type="RefSeq" id="WP_163815801.1">
    <property type="nucleotide sequence ID" value="NZ_JAAGOB010000001.1"/>
</dbReference>
<gene>
    <name evidence="6" type="ORF">G1H11_02955</name>
</gene>
<evidence type="ECO:0000313" key="7">
    <source>
        <dbReference type="Proteomes" id="UP000469185"/>
    </source>
</evidence>
<keyword evidence="1" id="KW-0805">Transcription regulation</keyword>
<dbReference type="EMBL" id="JAAGOB010000001">
    <property type="protein sequence ID" value="NED94263.1"/>
    <property type="molecule type" value="Genomic_DNA"/>
</dbReference>
<dbReference type="SUPFAM" id="SSF48498">
    <property type="entry name" value="Tetracyclin repressor-like, C-terminal domain"/>
    <property type="match status" value="1"/>
</dbReference>
<dbReference type="InterPro" id="IPR009057">
    <property type="entry name" value="Homeodomain-like_sf"/>
</dbReference>
<dbReference type="PANTHER" id="PTHR30055:SF151">
    <property type="entry name" value="TRANSCRIPTIONAL REGULATORY PROTEIN"/>
    <property type="match status" value="1"/>
</dbReference>
<feature type="domain" description="HTH tetR-type" evidence="5">
    <location>
        <begin position="32"/>
        <end position="92"/>
    </location>
</feature>
<dbReference type="SUPFAM" id="SSF46689">
    <property type="entry name" value="Homeodomain-like"/>
    <property type="match status" value="1"/>
</dbReference>
<dbReference type="PRINTS" id="PR00455">
    <property type="entry name" value="HTHTETR"/>
</dbReference>
<evidence type="ECO:0000256" key="2">
    <source>
        <dbReference type="ARBA" id="ARBA00023125"/>
    </source>
</evidence>
<proteinExistence type="predicted"/>
<dbReference type="InterPro" id="IPR004111">
    <property type="entry name" value="Repressor_TetR_C"/>
</dbReference>
<dbReference type="Pfam" id="PF02909">
    <property type="entry name" value="TetR_C_1"/>
    <property type="match status" value="1"/>
</dbReference>
<dbReference type="InterPro" id="IPR001647">
    <property type="entry name" value="HTH_TetR"/>
</dbReference>
<dbReference type="Gene3D" id="1.10.10.60">
    <property type="entry name" value="Homeodomain-like"/>
    <property type="match status" value="1"/>
</dbReference>
<dbReference type="PROSITE" id="PS50977">
    <property type="entry name" value="HTH_TETR_2"/>
    <property type="match status" value="1"/>
</dbReference>
<keyword evidence="7" id="KW-1185">Reference proteome</keyword>
<dbReference type="GO" id="GO:0045892">
    <property type="term" value="P:negative regulation of DNA-templated transcription"/>
    <property type="evidence" value="ECO:0007669"/>
    <property type="project" value="InterPro"/>
</dbReference>
<organism evidence="6 7">
    <name type="scientific">Phytoactinopolyspora alkaliphila</name>
    <dbReference type="NCBI Taxonomy" id="1783498"/>
    <lineage>
        <taxon>Bacteria</taxon>
        <taxon>Bacillati</taxon>
        <taxon>Actinomycetota</taxon>
        <taxon>Actinomycetes</taxon>
        <taxon>Jiangellales</taxon>
        <taxon>Jiangellaceae</taxon>
        <taxon>Phytoactinopolyspora</taxon>
    </lineage>
</organism>
<dbReference type="Proteomes" id="UP000469185">
    <property type="component" value="Unassembled WGS sequence"/>
</dbReference>
<name>A0A6N9YGZ0_9ACTN</name>
<keyword evidence="3" id="KW-0804">Transcription</keyword>
<sequence length="263" mass="28828">MSTDHLPPQEPARMLELLWGTTEPPTRGPKPGLSVAKIVETAVRIADEEGLAAVSMRRVAEELGFTTMSLYRYVSSKDDLLELMQDAAAVPSPDIDFDAVPDHWRDAAKWWASNNLVMFRRHPWFMDIPLSGPPMGPNQVRWMERFLRALEPTGLSPGEKMGILTLISTYALSAGRLEHSLTQAASKTGVEPDAWDPLYGEMLAKVIDPVEFPALTEVLQSGIFSGPADSPPDEIAFGLEVILDGVEALIARRRGESTAPSPP</sequence>
<evidence type="ECO:0000256" key="1">
    <source>
        <dbReference type="ARBA" id="ARBA00023015"/>
    </source>
</evidence>
<accession>A0A6N9YGZ0</accession>
<dbReference type="Gene3D" id="1.10.357.10">
    <property type="entry name" value="Tetracycline Repressor, domain 2"/>
    <property type="match status" value="1"/>
</dbReference>
<dbReference type="AlphaFoldDB" id="A0A6N9YGZ0"/>
<dbReference type="GO" id="GO:0000976">
    <property type="term" value="F:transcription cis-regulatory region binding"/>
    <property type="evidence" value="ECO:0007669"/>
    <property type="project" value="TreeGrafter"/>
</dbReference>
<dbReference type="InterPro" id="IPR050109">
    <property type="entry name" value="HTH-type_TetR-like_transc_reg"/>
</dbReference>
<evidence type="ECO:0000313" key="6">
    <source>
        <dbReference type="EMBL" id="NED94263.1"/>
    </source>
</evidence>
<reference evidence="6 7" key="1">
    <citation type="submission" date="2020-02" db="EMBL/GenBank/DDBJ databases">
        <authorList>
            <person name="Li X.-J."/>
            <person name="Feng X.-M."/>
        </authorList>
    </citation>
    <scope>NUCLEOTIDE SEQUENCE [LARGE SCALE GENOMIC DNA]</scope>
    <source>
        <strain evidence="6 7">CGMCC 4.7225</strain>
    </source>
</reference>
<feature type="DNA-binding region" description="H-T-H motif" evidence="4">
    <location>
        <begin position="55"/>
        <end position="74"/>
    </location>
</feature>
<keyword evidence="2 4" id="KW-0238">DNA-binding</keyword>
<evidence type="ECO:0000259" key="5">
    <source>
        <dbReference type="PROSITE" id="PS50977"/>
    </source>
</evidence>
<evidence type="ECO:0000256" key="4">
    <source>
        <dbReference type="PROSITE-ProRule" id="PRU00335"/>
    </source>
</evidence>
<comment type="caution">
    <text evidence="6">The sequence shown here is derived from an EMBL/GenBank/DDBJ whole genome shotgun (WGS) entry which is preliminary data.</text>
</comment>
<protein>
    <submittedName>
        <fullName evidence="6">TetR/AcrR family transcriptional regulator</fullName>
    </submittedName>
</protein>
<dbReference type="Pfam" id="PF00440">
    <property type="entry name" value="TetR_N"/>
    <property type="match status" value="1"/>
</dbReference>
<dbReference type="InterPro" id="IPR036271">
    <property type="entry name" value="Tet_transcr_reg_TetR-rel_C_sf"/>
</dbReference>